<dbReference type="GO" id="GO:0043571">
    <property type="term" value="P:maintenance of CRISPR repeat elements"/>
    <property type="evidence" value="ECO:0007669"/>
    <property type="project" value="UniProtKB-UniRule"/>
</dbReference>
<dbReference type="KEGG" id="bwa:HLV38_02760"/>
<dbReference type="GO" id="GO:0004520">
    <property type="term" value="F:DNA endonuclease activity"/>
    <property type="evidence" value="ECO:0007669"/>
    <property type="project" value="InterPro"/>
</dbReference>
<dbReference type="HAMAP" id="MF_01470">
    <property type="entry name" value="Cas1"/>
    <property type="match status" value="1"/>
</dbReference>
<dbReference type="InterPro" id="IPR042211">
    <property type="entry name" value="CRISPR-assoc_Cas1_N"/>
</dbReference>
<keyword evidence="5 10" id="KW-0460">Magnesium</keyword>
<dbReference type="EMBL" id="CP053716">
    <property type="protein sequence ID" value="QKF07163.1"/>
    <property type="molecule type" value="Genomic_DNA"/>
</dbReference>
<evidence type="ECO:0000256" key="9">
    <source>
        <dbReference type="ARBA" id="ARBA00038592"/>
    </source>
</evidence>
<keyword evidence="7 10" id="KW-0238">DNA-binding</keyword>
<name>A0A6M8J3I8_9ACTN</name>
<dbReference type="Pfam" id="PF01867">
    <property type="entry name" value="Cas_Cas1"/>
    <property type="match status" value="1"/>
</dbReference>
<proteinExistence type="inferred from homology"/>
<dbReference type="GO" id="GO:0003677">
    <property type="term" value="F:DNA binding"/>
    <property type="evidence" value="ECO:0007669"/>
    <property type="project" value="UniProtKB-KW"/>
</dbReference>
<dbReference type="GO" id="GO:0051607">
    <property type="term" value="P:defense response to virus"/>
    <property type="evidence" value="ECO:0007669"/>
    <property type="project" value="UniProtKB-UniRule"/>
</dbReference>
<evidence type="ECO:0000313" key="12">
    <source>
        <dbReference type="Proteomes" id="UP000503297"/>
    </source>
</evidence>
<keyword evidence="1 10" id="KW-0540">Nuclease</keyword>
<keyword evidence="6 10" id="KW-0051">Antiviral defense</keyword>
<dbReference type="NCBIfam" id="TIGR00287">
    <property type="entry name" value="cas1"/>
    <property type="match status" value="1"/>
</dbReference>
<comment type="cofactor">
    <cofactor evidence="10">
        <name>Mg(2+)</name>
        <dbReference type="ChEBI" id="CHEBI:18420"/>
    </cofactor>
    <cofactor evidence="10">
        <name>Mn(2+)</name>
        <dbReference type="ChEBI" id="CHEBI:29035"/>
    </cofactor>
</comment>
<dbReference type="Gene3D" id="3.100.10.20">
    <property type="entry name" value="CRISPR-associated endonuclease Cas1, N-terminal domain"/>
    <property type="match status" value="1"/>
</dbReference>
<dbReference type="GO" id="GO:0016787">
    <property type="term" value="F:hydrolase activity"/>
    <property type="evidence" value="ECO:0007669"/>
    <property type="project" value="UniProtKB-KW"/>
</dbReference>
<dbReference type="InterPro" id="IPR042206">
    <property type="entry name" value="CRISPR-assoc_Cas1_C"/>
</dbReference>
<protein>
    <recommendedName>
        <fullName evidence="10">CRISPR-associated endonuclease Cas1</fullName>
        <ecNumber evidence="10">3.1.-.-</ecNumber>
    </recommendedName>
</protein>
<gene>
    <name evidence="10 11" type="primary">cas1</name>
    <name evidence="11" type="ORF">HLV38_02760</name>
</gene>
<evidence type="ECO:0000256" key="3">
    <source>
        <dbReference type="ARBA" id="ARBA00022759"/>
    </source>
</evidence>
<sequence>MAFRTVLIESPSRCSYQGGYMVVRKEDGTVKVHLSEVESVVLHTHQAFISTYLLAELATRSISVVVSNHKHHPVGQYLPLHGAHNTSKRVQEQLEWSEPIKKRVWQRVVRDKIRMQAAVLEERGHVNHARALRAITEQVKSGDTTNREGYAARMYFSVAFGTGFSRDADLPVNAALNYGYAIILSMVSKEVVSRGYLTQRGICHRSEYNQFNFSCDLMEPFRPFVDRLVLNSMGDGFDKDIRLLLCDIASQKVAYRDGAYRLGSVVSLYVQDCVNALNRMIAPADIDGFSLYG</sequence>
<dbReference type="InterPro" id="IPR002729">
    <property type="entry name" value="CRISPR-assoc_Cas1"/>
</dbReference>
<evidence type="ECO:0000256" key="10">
    <source>
        <dbReference type="HAMAP-Rule" id="MF_01470"/>
    </source>
</evidence>
<comment type="function">
    <text evidence="10">CRISPR (clustered regularly interspaced short palindromic repeat), is an adaptive immune system that provides protection against mobile genetic elements (viruses, transposable elements and conjugative plasmids). CRISPR clusters contain spacers, sequences complementary to antecedent mobile elements, and target invading nucleic acids. CRISPR clusters are transcribed and processed into CRISPR RNA (crRNA). Acts as a dsDNA endonuclease. Involved in the integration of spacer DNA into the CRISPR cassette.</text>
</comment>
<keyword evidence="4 10" id="KW-0378">Hydrolase</keyword>
<evidence type="ECO:0000256" key="2">
    <source>
        <dbReference type="ARBA" id="ARBA00022723"/>
    </source>
</evidence>
<evidence type="ECO:0000256" key="5">
    <source>
        <dbReference type="ARBA" id="ARBA00022842"/>
    </source>
</evidence>
<dbReference type="EC" id="3.1.-.-" evidence="10"/>
<comment type="subunit">
    <text evidence="9 10">Homodimer, forms a heterotetramer with a Cas2 homodimer.</text>
</comment>
<dbReference type="AlphaFoldDB" id="A0A6M8J3I8"/>
<dbReference type="InterPro" id="IPR019855">
    <property type="entry name" value="CRISPR-assoc_Cas1_NMENI"/>
</dbReference>
<keyword evidence="3 10" id="KW-0255">Endonuclease</keyword>
<evidence type="ECO:0000256" key="6">
    <source>
        <dbReference type="ARBA" id="ARBA00023118"/>
    </source>
</evidence>
<dbReference type="Proteomes" id="UP000503297">
    <property type="component" value="Chromosome"/>
</dbReference>
<accession>A0A6M8J3I8</accession>
<dbReference type="PANTHER" id="PTHR34353">
    <property type="entry name" value="CRISPR-ASSOCIATED ENDONUCLEASE CAS1 1"/>
    <property type="match status" value="1"/>
</dbReference>
<feature type="binding site" evidence="10">
    <location>
        <position position="204"/>
    </location>
    <ligand>
        <name>Mn(2+)</name>
        <dbReference type="ChEBI" id="CHEBI:29035"/>
    </ligand>
</feature>
<dbReference type="InterPro" id="IPR050646">
    <property type="entry name" value="Cas1"/>
</dbReference>
<organism evidence="11 12">
    <name type="scientific">Berryella wangjianweii</name>
    <dbReference type="NCBI Taxonomy" id="2734634"/>
    <lineage>
        <taxon>Bacteria</taxon>
        <taxon>Bacillati</taxon>
        <taxon>Actinomycetota</taxon>
        <taxon>Coriobacteriia</taxon>
        <taxon>Eggerthellales</taxon>
        <taxon>Eggerthellaceae</taxon>
        <taxon>Berryella</taxon>
    </lineage>
</organism>
<dbReference type="PANTHER" id="PTHR34353:SF2">
    <property type="entry name" value="CRISPR-ASSOCIATED ENDONUCLEASE CAS1 1"/>
    <property type="match status" value="1"/>
</dbReference>
<evidence type="ECO:0000256" key="8">
    <source>
        <dbReference type="ARBA" id="ARBA00023211"/>
    </source>
</evidence>
<evidence type="ECO:0000256" key="4">
    <source>
        <dbReference type="ARBA" id="ARBA00022801"/>
    </source>
</evidence>
<dbReference type="NCBIfam" id="TIGR03639">
    <property type="entry name" value="cas1_NMENI"/>
    <property type="match status" value="1"/>
</dbReference>
<feature type="binding site" evidence="10">
    <location>
        <position position="219"/>
    </location>
    <ligand>
        <name>Mn(2+)</name>
        <dbReference type="ChEBI" id="CHEBI:29035"/>
    </ligand>
</feature>
<keyword evidence="2 10" id="KW-0479">Metal-binding</keyword>
<dbReference type="GO" id="GO:0046872">
    <property type="term" value="F:metal ion binding"/>
    <property type="evidence" value="ECO:0007669"/>
    <property type="project" value="UniProtKB-UniRule"/>
</dbReference>
<keyword evidence="8 10" id="KW-0464">Manganese</keyword>
<keyword evidence="12" id="KW-1185">Reference proteome</keyword>
<evidence type="ECO:0000313" key="11">
    <source>
        <dbReference type="EMBL" id="QKF07163.1"/>
    </source>
</evidence>
<feature type="binding site" evidence="10">
    <location>
        <position position="148"/>
    </location>
    <ligand>
        <name>Mn(2+)</name>
        <dbReference type="ChEBI" id="CHEBI:29035"/>
    </ligand>
</feature>
<reference evidence="12" key="1">
    <citation type="submission" date="2020-05" db="EMBL/GenBank/DDBJ databases">
        <title>Novel species in genus Nocardioides.</title>
        <authorList>
            <person name="Zhang G."/>
        </authorList>
    </citation>
    <scope>NUCLEOTIDE SEQUENCE [LARGE SCALE GENOMIC DNA]</scope>
    <source>
        <strain evidence="12">zg-1050</strain>
    </source>
</reference>
<evidence type="ECO:0000256" key="7">
    <source>
        <dbReference type="ARBA" id="ARBA00023125"/>
    </source>
</evidence>
<dbReference type="Gene3D" id="1.20.120.920">
    <property type="entry name" value="CRISPR-associated endonuclease Cas1, C-terminal domain"/>
    <property type="match status" value="1"/>
</dbReference>
<comment type="similarity">
    <text evidence="10">Belongs to the CRISPR-associated endonuclease Cas1 family.</text>
</comment>
<evidence type="ECO:0000256" key="1">
    <source>
        <dbReference type="ARBA" id="ARBA00022722"/>
    </source>
</evidence>